<name>A0ABR6P423_9DEIN</name>
<organism evidence="3 4">
    <name type="scientific">Oceanithermus desulfurans</name>
    <dbReference type="NCBI Taxonomy" id="227924"/>
    <lineage>
        <taxon>Bacteria</taxon>
        <taxon>Thermotogati</taxon>
        <taxon>Deinococcota</taxon>
        <taxon>Deinococci</taxon>
        <taxon>Thermales</taxon>
        <taxon>Thermaceae</taxon>
        <taxon>Oceanithermus</taxon>
    </lineage>
</organism>
<gene>
    <name evidence="3" type="ORF">HNQ05_002225</name>
</gene>
<sequence length="88" mass="9614">MPTTTVTSRYQITLPAEVRRALGIKPGDVLEVGVEEGRIVLKITRPPVREVLARLARETRGELETLGEAAGTDAAAYVRELRGNDDDL</sequence>
<keyword evidence="1" id="KW-0238">DNA-binding</keyword>
<dbReference type="PROSITE" id="PS51740">
    <property type="entry name" value="SPOVT_ABRB"/>
    <property type="match status" value="1"/>
</dbReference>
<dbReference type="InterPro" id="IPR007159">
    <property type="entry name" value="SpoVT-AbrB_dom"/>
</dbReference>
<evidence type="ECO:0000259" key="2">
    <source>
        <dbReference type="PROSITE" id="PS51740"/>
    </source>
</evidence>
<dbReference type="SMART" id="SM00966">
    <property type="entry name" value="SpoVT_AbrB"/>
    <property type="match status" value="1"/>
</dbReference>
<dbReference type="InterPro" id="IPR037914">
    <property type="entry name" value="SpoVT-AbrB_sf"/>
</dbReference>
<dbReference type="Gene3D" id="2.10.260.10">
    <property type="match status" value="1"/>
</dbReference>
<comment type="caution">
    <text evidence="3">The sequence shown here is derived from an EMBL/GenBank/DDBJ whole genome shotgun (WGS) entry which is preliminary data.</text>
</comment>
<evidence type="ECO:0000313" key="3">
    <source>
        <dbReference type="EMBL" id="MBB6030826.1"/>
    </source>
</evidence>
<dbReference type="EMBL" id="JACHEZ010000010">
    <property type="protein sequence ID" value="MBB6030826.1"/>
    <property type="molecule type" value="Genomic_DNA"/>
</dbReference>
<feature type="domain" description="SpoVT-AbrB" evidence="2">
    <location>
        <begin position="1"/>
        <end position="46"/>
    </location>
</feature>
<protein>
    <submittedName>
        <fullName evidence="3">AbrB family looped-hinge helix DNA binding protein</fullName>
    </submittedName>
</protein>
<dbReference type="PANTHER" id="PTHR34860">
    <property type="entry name" value="REPRESSOR-LIKE PROTEIN SSO7C3"/>
    <property type="match status" value="1"/>
</dbReference>
<proteinExistence type="predicted"/>
<dbReference type="InterPro" id="IPR052975">
    <property type="entry name" value="Repressor-like_regulatory"/>
</dbReference>
<reference evidence="3 4" key="1">
    <citation type="submission" date="2020-08" db="EMBL/GenBank/DDBJ databases">
        <title>Genomic Encyclopedia of Type Strains, Phase IV (KMG-IV): sequencing the most valuable type-strain genomes for metagenomic binning, comparative biology and taxonomic classification.</title>
        <authorList>
            <person name="Goeker M."/>
        </authorList>
    </citation>
    <scope>NUCLEOTIDE SEQUENCE [LARGE SCALE GENOMIC DNA]</scope>
    <source>
        <strain evidence="3 4">DSM 15757</strain>
    </source>
</reference>
<dbReference type="NCBIfam" id="TIGR01439">
    <property type="entry name" value="lp_hng_hel_AbrB"/>
    <property type="match status" value="1"/>
</dbReference>
<keyword evidence="4" id="KW-1185">Reference proteome</keyword>
<dbReference type="RefSeq" id="WP_147148478.1">
    <property type="nucleotide sequence ID" value="NZ_JACHEZ010000010.1"/>
</dbReference>
<dbReference type="PANTHER" id="PTHR34860:SF6">
    <property type="entry name" value="REPRESSOR-LIKE PROTEIN SSO7C3"/>
    <property type="match status" value="1"/>
</dbReference>
<dbReference type="Pfam" id="PF04014">
    <property type="entry name" value="MazE_antitoxin"/>
    <property type="match status" value="1"/>
</dbReference>
<dbReference type="Proteomes" id="UP000587579">
    <property type="component" value="Unassembled WGS sequence"/>
</dbReference>
<evidence type="ECO:0000256" key="1">
    <source>
        <dbReference type="PROSITE-ProRule" id="PRU01076"/>
    </source>
</evidence>
<dbReference type="SUPFAM" id="SSF89447">
    <property type="entry name" value="AbrB/MazE/MraZ-like"/>
    <property type="match status" value="1"/>
</dbReference>
<evidence type="ECO:0000313" key="4">
    <source>
        <dbReference type="Proteomes" id="UP000587579"/>
    </source>
</evidence>
<accession>A0ABR6P423</accession>